<dbReference type="CDD" id="cd08249">
    <property type="entry name" value="enoyl_reductase_like"/>
    <property type="match status" value="1"/>
</dbReference>
<dbReference type="GeneID" id="63792775"/>
<evidence type="ECO:0000313" key="4">
    <source>
        <dbReference type="EMBL" id="RAO67547.1"/>
    </source>
</evidence>
<dbReference type="Pfam" id="PF08240">
    <property type="entry name" value="ADH_N"/>
    <property type="match status" value="1"/>
</dbReference>
<dbReference type="InterPro" id="IPR047122">
    <property type="entry name" value="Trans-enoyl_RdTase-like"/>
</dbReference>
<dbReference type="InterPro" id="IPR013149">
    <property type="entry name" value="ADH-like_C"/>
</dbReference>
<protein>
    <recommendedName>
        <fullName evidence="3">Enoyl reductase (ER) domain-containing protein</fullName>
    </recommendedName>
</protein>
<dbReference type="SMART" id="SM00829">
    <property type="entry name" value="PKS_ER"/>
    <property type="match status" value="1"/>
</dbReference>
<evidence type="ECO:0000259" key="3">
    <source>
        <dbReference type="SMART" id="SM00829"/>
    </source>
</evidence>
<proteinExistence type="inferred from homology"/>
<keyword evidence="2" id="KW-0560">Oxidoreductase</keyword>
<dbReference type="InterPro" id="IPR011032">
    <property type="entry name" value="GroES-like_sf"/>
</dbReference>
<accession>A0A364KVH2</accession>
<dbReference type="Pfam" id="PF00107">
    <property type="entry name" value="ADH_zinc_N"/>
    <property type="match status" value="1"/>
</dbReference>
<dbReference type="RefSeq" id="XP_040732063.1">
    <property type="nucleotide sequence ID" value="XM_040875828.1"/>
</dbReference>
<dbReference type="GO" id="GO:0016651">
    <property type="term" value="F:oxidoreductase activity, acting on NAD(P)H"/>
    <property type="evidence" value="ECO:0007669"/>
    <property type="project" value="InterPro"/>
</dbReference>
<dbReference type="STRING" id="1196081.A0A364KVH2"/>
<dbReference type="SUPFAM" id="SSF51735">
    <property type="entry name" value="NAD(P)-binding Rossmann-fold domains"/>
    <property type="match status" value="1"/>
</dbReference>
<sequence>MPSNSAAWITEAKKVPFEVKEAPLWTPKENEVLVKNHAIAINPVDGSVQQFAYLPLEYPSILGTDVAGEVVAVGPNVTRWKEGDRIIGHGLVLWNLKPEGAAFQNYTIVATNMASEIPANVAFEDAVVLPLCLSTASTGLFHEDYLGLQLPTFPAQKPVGKTLVIWGGASCVGSNGIQIAKAAGYEVVTTASAKNFDYVKSLGADVVFDYNSPTVTKDILTALTGKTLAGVLDCIGFSATPHCLEIAEKAEGTKFVATTKPRFPTPPEGVEIKHIRGDLLVTNSLGKSIYEDFLPKALEAGSYVVAPKPTIIGKGLERVQDGIHAIMKGVSATKIVVTL</sequence>
<dbReference type="PANTHER" id="PTHR45348:SF2">
    <property type="entry name" value="ZINC-TYPE ALCOHOL DEHYDROGENASE-LIKE PROTEIN C2E1P3.01"/>
    <property type="match status" value="1"/>
</dbReference>
<dbReference type="Proteomes" id="UP000249363">
    <property type="component" value="Unassembled WGS sequence"/>
</dbReference>
<dbReference type="PANTHER" id="PTHR45348">
    <property type="entry name" value="HYPOTHETICAL OXIDOREDUCTASE (EUROFUNG)"/>
    <property type="match status" value="1"/>
</dbReference>
<organism evidence="4 5">
    <name type="scientific">Talaromyces amestolkiae</name>
    <dbReference type="NCBI Taxonomy" id="1196081"/>
    <lineage>
        <taxon>Eukaryota</taxon>
        <taxon>Fungi</taxon>
        <taxon>Dikarya</taxon>
        <taxon>Ascomycota</taxon>
        <taxon>Pezizomycotina</taxon>
        <taxon>Eurotiomycetes</taxon>
        <taxon>Eurotiomycetidae</taxon>
        <taxon>Eurotiales</taxon>
        <taxon>Trichocomaceae</taxon>
        <taxon>Talaromyces</taxon>
        <taxon>Talaromyces sect. Talaromyces</taxon>
    </lineage>
</organism>
<evidence type="ECO:0000313" key="5">
    <source>
        <dbReference type="Proteomes" id="UP000249363"/>
    </source>
</evidence>
<name>A0A364KVH2_TALAM</name>
<dbReference type="InterPro" id="IPR013154">
    <property type="entry name" value="ADH-like_N"/>
</dbReference>
<comment type="similarity">
    <text evidence="1">Belongs to the zinc-containing alcohol dehydrogenase family.</text>
</comment>
<dbReference type="InterPro" id="IPR036291">
    <property type="entry name" value="NAD(P)-bd_dom_sf"/>
</dbReference>
<gene>
    <name evidence="4" type="ORF">BHQ10_003559</name>
</gene>
<evidence type="ECO:0000256" key="2">
    <source>
        <dbReference type="ARBA" id="ARBA00023002"/>
    </source>
</evidence>
<dbReference type="AlphaFoldDB" id="A0A364KVH2"/>
<evidence type="ECO:0000256" key="1">
    <source>
        <dbReference type="ARBA" id="ARBA00008072"/>
    </source>
</evidence>
<keyword evidence="5" id="KW-1185">Reference proteome</keyword>
<dbReference type="SUPFAM" id="SSF50129">
    <property type="entry name" value="GroES-like"/>
    <property type="match status" value="1"/>
</dbReference>
<feature type="domain" description="Enoyl reductase (ER)" evidence="3">
    <location>
        <begin position="14"/>
        <end position="337"/>
    </location>
</feature>
<dbReference type="Gene3D" id="3.40.50.720">
    <property type="entry name" value="NAD(P)-binding Rossmann-like Domain"/>
    <property type="match status" value="1"/>
</dbReference>
<dbReference type="Gene3D" id="3.90.180.10">
    <property type="entry name" value="Medium-chain alcohol dehydrogenases, catalytic domain"/>
    <property type="match status" value="1"/>
</dbReference>
<reference evidence="4 5" key="1">
    <citation type="journal article" date="2017" name="Biotechnol. Biofuels">
        <title>Differential beta-glucosidase expression as a function of carbon source availability in Talaromyces amestolkiae: a genomic and proteomic approach.</title>
        <authorList>
            <person name="de Eugenio L.I."/>
            <person name="Mendez-Liter J.A."/>
            <person name="Nieto-Dominguez M."/>
            <person name="Alonso L."/>
            <person name="Gil-Munoz J."/>
            <person name="Barriuso J."/>
            <person name="Prieto A."/>
            <person name="Martinez M.J."/>
        </authorList>
    </citation>
    <scope>NUCLEOTIDE SEQUENCE [LARGE SCALE GENOMIC DNA]</scope>
    <source>
        <strain evidence="4 5">CIB</strain>
    </source>
</reference>
<dbReference type="OrthoDB" id="48317at2759"/>
<dbReference type="EMBL" id="MIKG01000005">
    <property type="protein sequence ID" value="RAO67547.1"/>
    <property type="molecule type" value="Genomic_DNA"/>
</dbReference>
<dbReference type="InterPro" id="IPR020843">
    <property type="entry name" value="ER"/>
</dbReference>
<comment type="caution">
    <text evidence="4">The sequence shown here is derived from an EMBL/GenBank/DDBJ whole genome shotgun (WGS) entry which is preliminary data.</text>
</comment>